<dbReference type="PATRIC" id="fig|45658.8.peg.4811"/>
<evidence type="ECO:0000256" key="2">
    <source>
        <dbReference type="ARBA" id="ARBA00022963"/>
    </source>
</evidence>
<name>A0A1E3WIN6_9VIBR</name>
<evidence type="ECO:0000256" key="3">
    <source>
        <dbReference type="ARBA" id="ARBA00023098"/>
    </source>
</evidence>
<protein>
    <recommendedName>
        <fullName evidence="5">PNPLA domain-containing protein</fullName>
    </recommendedName>
</protein>
<accession>A0A1E3WIN6</accession>
<keyword evidence="1 4" id="KW-0378">Hydrolase</keyword>
<dbReference type="EMBL" id="MDCJ01000007">
    <property type="protein sequence ID" value="ODS05661.1"/>
    <property type="molecule type" value="Genomic_DNA"/>
</dbReference>
<dbReference type="InterPro" id="IPR045943">
    <property type="entry name" value="DUF6363"/>
</dbReference>
<feature type="active site" description="Proton acceptor" evidence="4">
    <location>
        <position position="179"/>
    </location>
</feature>
<gene>
    <name evidence="6" type="ORF">VSF3289_04802</name>
</gene>
<dbReference type="Pfam" id="PF01734">
    <property type="entry name" value="Patatin"/>
    <property type="match status" value="1"/>
</dbReference>
<evidence type="ECO:0000256" key="1">
    <source>
        <dbReference type="ARBA" id="ARBA00022801"/>
    </source>
</evidence>
<dbReference type="SUPFAM" id="SSF52151">
    <property type="entry name" value="FabD/lysophospholipase-like"/>
    <property type="match status" value="1"/>
</dbReference>
<dbReference type="InterPro" id="IPR037483">
    <property type="entry name" value="YjjU-like"/>
</dbReference>
<dbReference type="PANTHER" id="PTHR14226:SF25">
    <property type="entry name" value="PHOSPHOESTERASE"/>
    <property type="match status" value="1"/>
</dbReference>
<dbReference type="InterPro" id="IPR016035">
    <property type="entry name" value="Acyl_Trfase/lysoPLipase"/>
</dbReference>
<sequence length="302" mass="34186">MFSEGHRSMSKDELKEHIELVGERALIVEGGAMRGIFSCGILDHFMAQEFSPFDSFWGVSAGSSNLAAYLAQMPGRNHKIYLDYSLRREFFNLPQFLRGGDMMDLDWMWAITLKELGIDTAVLQADKRPFFMVVTRQDTGQAEYLTPHIDSLVETMKASSALPILYRHGVALGGRRYVDGGVADAIPVAEAIRRRAKQIMVLRSRPESYRKSKDRFSLLLKRMLRQTPALVEPMLTRYQRYNQALELIANPPQGVEIISICPPEEFKLQRLSRETASLEHGYQLGIEAGKEAMKRWGGIASV</sequence>
<dbReference type="Pfam" id="PF19890">
    <property type="entry name" value="DUF6363"/>
    <property type="match status" value="1"/>
</dbReference>
<feature type="short sequence motif" description="DGA/G" evidence="4">
    <location>
        <begin position="179"/>
        <end position="181"/>
    </location>
</feature>
<dbReference type="CDD" id="cd07208">
    <property type="entry name" value="Pat_hypo_Ecoli_yjju_like"/>
    <property type="match status" value="1"/>
</dbReference>
<feature type="domain" description="PNPLA" evidence="5">
    <location>
        <begin position="26"/>
        <end position="192"/>
    </location>
</feature>
<comment type="caution">
    <text evidence="4">Lacks conserved residue(s) required for the propagation of feature annotation.</text>
</comment>
<proteinExistence type="predicted"/>
<dbReference type="Gene3D" id="3.40.1090.10">
    <property type="entry name" value="Cytosolic phospholipase A2 catalytic domain"/>
    <property type="match status" value="2"/>
</dbReference>
<evidence type="ECO:0000313" key="6">
    <source>
        <dbReference type="EMBL" id="ODS05661.1"/>
    </source>
</evidence>
<dbReference type="InterPro" id="IPR002641">
    <property type="entry name" value="PNPLA_dom"/>
</dbReference>
<feature type="short sequence motif" description="GXSXG" evidence="4">
    <location>
        <begin position="58"/>
        <end position="62"/>
    </location>
</feature>
<organism evidence="6 7">
    <name type="scientific">Vibrio scophthalmi</name>
    <dbReference type="NCBI Taxonomy" id="45658"/>
    <lineage>
        <taxon>Bacteria</taxon>
        <taxon>Pseudomonadati</taxon>
        <taxon>Pseudomonadota</taxon>
        <taxon>Gammaproteobacteria</taxon>
        <taxon>Vibrionales</taxon>
        <taxon>Vibrionaceae</taxon>
        <taxon>Vibrio</taxon>
    </lineage>
</organism>
<comment type="caution">
    <text evidence="6">The sequence shown here is derived from an EMBL/GenBank/DDBJ whole genome shotgun (WGS) entry which is preliminary data.</text>
</comment>
<dbReference type="Proteomes" id="UP000095131">
    <property type="component" value="Unassembled WGS sequence"/>
</dbReference>
<keyword evidence="2 4" id="KW-0442">Lipid degradation</keyword>
<dbReference type="AlphaFoldDB" id="A0A1E3WIN6"/>
<dbReference type="PROSITE" id="PS51635">
    <property type="entry name" value="PNPLA"/>
    <property type="match status" value="1"/>
</dbReference>
<reference evidence="6 7" key="1">
    <citation type="submission" date="2016-08" db="EMBL/GenBank/DDBJ databases">
        <title>Genome sequencing of Vibrio scophthalmi strain FP3289, an isolated from Paralichthys olivaceus.</title>
        <authorList>
            <person name="Han H.-J."/>
        </authorList>
    </citation>
    <scope>NUCLEOTIDE SEQUENCE [LARGE SCALE GENOMIC DNA]</scope>
    <source>
        <strain evidence="6 7">FP3289</strain>
    </source>
</reference>
<evidence type="ECO:0000259" key="5">
    <source>
        <dbReference type="PROSITE" id="PS51635"/>
    </source>
</evidence>
<dbReference type="PANTHER" id="PTHR14226">
    <property type="entry name" value="NEUROPATHY TARGET ESTERASE/SWISS CHEESE D.MELANOGASTER"/>
    <property type="match status" value="1"/>
</dbReference>
<feature type="active site" description="Nucleophile" evidence="4">
    <location>
        <position position="60"/>
    </location>
</feature>
<evidence type="ECO:0000313" key="7">
    <source>
        <dbReference type="Proteomes" id="UP000095131"/>
    </source>
</evidence>
<dbReference type="InterPro" id="IPR050301">
    <property type="entry name" value="NTE"/>
</dbReference>
<evidence type="ECO:0000256" key="4">
    <source>
        <dbReference type="PROSITE-ProRule" id="PRU01161"/>
    </source>
</evidence>
<keyword evidence="3 4" id="KW-0443">Lipid metabolism</keyword>
<dbReference type="GO" id="GO:0016042">
    <property type="term" value="P:lipid catabolic process"/>
    <property type="evidence" value="ECO:0007669"/>
    <property type="project" value="UniProtKB-UniRule"/>
</dbReference>
<dbReference type="GO" id="GO:0016787">
    <property type="term" value="F:hydrolase activity"/>
    <property type="evidence" value="ECO:0007669"/>
    <property type="project" value="UniProtKB-UniRule"/>
</dbReference>